<name>A0A2U1N559_ARTAN</name>
<dbReference type="EMBL" id="PKPP01003592">
    <property type="protein sequence ID" value="PWA68641.1"/>
    <property type="molecule type" value="Genomic_DNA"/>
</dbReference>
<keyword evidence="1" id="KW-0812">Transmembrane</keyword>
<dbReference type="PANTHER" id="PTHR47719">
    <property type="entry name" value="SKP1-INTERACTING PARTNER 15"/>
    <property type="match status" value="1"/>
</dbReference>
<accession>A0A2U1N559</accession>
<dbReference type="STRING" id="35608.A0A2U1N559"/>
<evidence type="ECO:0000313" key="2">
    <source>
        <dbReference type="EMBL" id="PWA68641.1"/>
    </source>
</evidence>
<evidence type="ECO:0000256" key="1">
    <source>
        <dbReference type="SAM" id="Phobius"/>
    </source>
</evidence>
<gene>
    <name evidence="2" type="ORF">CTI12_AA305840</name>
</gene>
<dbReference type="AlphaFoldDB" id="A0A2U1N559"/>
<proteinExistence type="predicted"/>
<sequence length="145" mass="16350">MTKSSNDNEAMNNILIDLPEDIAKEEEVVCKICMVELQEGVEDTLKMECNCKGEKRYAWISATVQFILVVGFAHAFYSKGEGEGGECWLKFSLNLPSKPRSPILVNGLIIELCDVGSLWRSQWKLFICGLKDFEDESTIEYVGET</sequence>
<reference evidence="2 3" key="1">
    <citation type="journal article" date="2018" name="Mol. Plant">
        <title>The genome of Artemisia annua provides insight into the evolution of Asteraceae family and artemisinin biosynthesis.</title>
        <authorList>
            <person name="Shen Q."/>
            <person name="Zhang L."/>
            <person name="Liao Z."/>
            <person name="Wang S."/>
            <person name="Yan T."/>
            <person name="Shi P."/>
            <person name="Liu M."/>
            <person name="Fu X."/>
            <person name="Pan Q."/>
            <person name="Wang Y."/>
            <person name="Lv Z."/>
            <person name="Lu X."/>
            <person name="Zhang F."/>
            <person name="Jiang W."/>
            <person name="Ma Y."/>
            <person name="Chen M."/>
            <person name="Hao X."/>
            <person name="Li L."/>
            <person name="Tang Y."/>
            <person name="Lv G."/>
            <person name="Zhou Y."/>
            <person name="Sun X."/>
            <person name="Brodelius P.E."/>
            <person name="Rose J.K.C."/>
            <person name="Tang K."/>
        </authorList>
    </citation>
    <scope>NUCLEOTIDE SEQUENCE [LARGE SCALE GENOMIC DNA]</scope>
    <source>
        <strain evidence="3">cv. Huhao1</strain>
        <tissue evidence="2">Leaf</tissue>
    </source>
</reference>
<dbReference type="PANTHER" id="PTHR47719:SF2">
    <property type="entry name" value="SKP1-INTERACTING PARTNER 15"/>
    <property type="match status" value="1"/>
</dbReference>
<evidence type="ECO:0000313" key="3">
    <source>
        <dbReference type="Proteomes" id="UP000245207"/>
    </source>
</evidence>
<organism evidence="2 3">
    <name type="scientific">Artemisia annua</name>
    <name type="common">Sweet wormwood</name>
    <dbReference type="NCBI Taxonomy" id="35608"/>
    <lineage>
        <taxon>Eukaryota</taxon>
        <taxon>Viridiplantae</taxon>
        <taxon>Streptophyta</taxon>
        <taxon>Embryophyta</taxon>
        <taxon>Tracheophyta</taxon>
        <taxon>Spermatophyta</taxon>
        <taxon>Magnoliopsida</taxon>
        <taxon>eudicotyledons</taxon>
        <taxon>Gunneridae</taxon>
        <taxon>Pentapetalae</taxon>
        <taxon>asterids</taxon>
        <taxon>campanulids</taxon>
        <taxon>Asterales</taxon>
        <taxon>Asteraceae</taxon>
        <taxon>Asteroideae</taxon>
        <taxon>Anthemideae</taxon>
        <taxon>Artemisiinae</taxon>
        <taxon>Artemisia</taxon>
    </lineage>
</organism>
<keyword evidence="1" id="KW-1133">Transmembrane helix</keyword>
<dbReference type="OrthoDB" id="1922820at2759"/>
<dbReference type="Proteomes" id="UP000245207">
    <property type="component" value="Unassembled WGS sequence"/>
</dbReference>
<protein>
    <submittedName>
        <fullName evidence="2">SKP1-interacting partner 15</fullName>
    </submittedName>
</protein>
<keyword evidence="1" id="KW-0472">Membrane</keyword>
<feature type="transmembrane region" description="Helical" evidence="1">
    <location>
        <begin position="57"/>
        <end position="77"/>
    </location>
</feature>
<comment type="caution">
    <text evidence="2">The sequence shown here is derived from an EMBL/GenBank/DDBJ whole genome shotgun (WGS) entry which is preliminary data.</text>
</comment>
<keyword evidence="3" id="KW-1185">Reference proteome</keyword>